<comment type="caution">
    <text evidence="1">The sequence shown here is derived from an EMBL/GenBank/DDBJ whole genome shotgun (WGS) entry which is preliminary data.</text>
</comment>
<dbReference type="AlphaFoldDB" id="K0PXJ7"/>
<dbReference type="Proteomes" id="UP000009319">
    <property type="component" value="Unassembled WGS sequence"/>
</dbReference>
<evidence type="ECO:0000313" key="2">
    <source>
        <dbReference type="Proteomes" id="UP000009319"/>
    </source>
</evidence>
<name>K0PXJ7_9HYPH</name>
<proteinExistence type="predicted"/>
<dbReference type="STRING" id="1211777.BN77_p11268"/>
<gene>
    <name evidence="1" type="ORF">BN77_p11268</name>
</gene>
<dbReference type="EMBL" id="CANI01000039">
    <property type="protein sequence ID" value="CCM78583.1"/>
    <property type="molecule type" value="Genomic_DNA"/>
</dbReference>
<protein>
    <submittedName>
        <fullName evidence="1">Uncharacterized protein</fullName>
    </submittedName>
</protein>
<dbReference type="eggNOG" id="ENOG502ZHXD">
    <property type="taxonomic scope" value="Bacteria"/>
</dbReference>
<dbReference type="HOGENOM" id="CLU_2411146_0_0_5"/>
<reference evidence="1 2" key="1">
    <citation type="journal article" date="2013" name="Genome Announc.">
        <title>Draft Genome Sequence of Rhizobium mesoamericanum STM3625, a Nitrogen-Fixing Symbiont of Mimosa pudica Isolated in French Guiana (South America).</title>
        <authorList>
            <person name="Moulin L."/>
            <person name="Mornico D."/>
            <person name="Melkonian R."/>
            <person name="Klonowska A."/>
        </authorList>
    </citation>
    <scope>NUCLEOTIDE SEQUENCE [LARGE SCALE GENOMIC DNA]</scope>
    <source>
        <strain evidence="1 2">STM3625</strain>
    </source>
</reference>
<keyword evidence="2" id="KW-1185">Reference proteome</keyword>
<evidence type="ECO:0000313" key="1">
    <source>
        <dbReference type="EMBL" id="CCM78583.1"/>
    </source>
</evidence>
<organism evidence="1 2">
    <name type="scientific">Rhizobium mesoamericanum STM3625</name>
    <dbReference type="NCBI Taxonomy" id="1211777"/>
    <lineage>
        <taxon>Bacteria</taxon>
        <taxon>Pseudomonadati</taxon>
        <taxon>Pseudomonadota</taxon>
        <taxon>Alphaproteobacteria</taxon>
        <taxon>Hyphomicrobiales</taxon>
        <taxon>Rhizobiaceae</taxon>
        <taxon>Rhizobium/Agrobacterium group</taxon>
        <taxon>Rhizobium</taxon>
    </lineage>
</organism>
<accession>K0PXJ7</accession>
<sequence>MENRSLATPGVASAFADLPATSRDAFAEAVETISRFLVPFDFWSMIDYGLYDNEGEERKLAAIINDEEKAGAFLRLLDLTVGAAEGSSSRTI</sequence>